<evidence type="ECO:0000313" key="4">
    <source>
        <dbReference type="Proteomes" id="UP000637359"/>
    </source>
</evidence>
<dbReference type="RefSeq" id="WP_186867925.1">
    <property type="nucleotide sequence ID" value="NZ_JACOOL010000001.1"/>
</dbReference>
<dbReference type="Proteomes" id="UP000637359">
    <property type="component" value="Unassembled WGS sequence"/>
</dbReference>
<name>A0A923L2D4_9BACI</name>
<evidence type="ECO:0000256" key="1">
    <source>
        <dbReference type="SAM" id="Phobius"/>
    </source>
</evidence>
<dbReference type="InterPro" id="IPR029101">
    <property type="entry name" value="Sigma_reg_N"/>
</dbReference>
<dbReference type="Pfam" id="PF13800">
    <property type="entry name" value="Sigma_reg_N"/>
    <property type="match status" value="1"/>
</dbReference>
<comment type="caution">
    <text evidence="3">The sequence shown here is derived from an EMBL/GenBank/DDBJ whole genome shotgun (WGS) entry which is preliminary data.</text>
</comment>
<evidence type="ECO:0000313" key="3">
    <source>
        <dbReference type="EMBL" id="MBC5635204.1"/>
    </source>
</evidence>
<organism evidence="3 4">
    <name type="scientific">Ornithinibacillus hominis</name>
    <dbReference type="NCBI Taxonomy" id="2763055"/>
    <lineage>
        <taxon>Bacteria</taxon>
        <taxon>Bacillati</taxon>
        <taxon>Bacillota</taxon>
        <taxon>Bacilli</taxon>
        <taxon>Bacillales</taxon>
        <taxon>Bacillaceae</taxon>
        <taxon>Ornithinibacillus</taxon>
    </lineage>
</organism>
<protein>
    <submittedName>
        <fullName evidence="3">Sigma factor regulator N-terminal domain-containing protein</fullName>
    </submittedName>
</protein>
<accession>A0A923L2D4</accession>
<gene>
    <name evidence="3" type="ORF">H8S33_00050</name>
</gene>
<evidence type="ECO:0000259" key="2">
    <source>
        <dbReference type="Pfam" id="PF13800"/>
    </source>
</evidence>
<dbReference type="AlphaFoldDB" id="A0A923L2D4"/>
<dbReference type="EMBL" id="JACOOL010000001">
    <property type="protein sequence ID" value="MBC5635204.1"/>
    <property type="molecule type" value="Genomic_DNA"/>
</dbReference>
<keyword evidence="1" id="KW-0472">Membrane</keyword>
<feature type="transmembrane region" description="Helical" evidence="1">
    <location>
        <begin position="30"/>
        <end position="56"/>
    </location>
</feature>
<proteinExistence type="predicted"/>
<feature type="domain" description="Sigma factor regulator N-terminal" evidence="2">
    <location>
        <begin position="20"/>
        <end position="109"/>
    </location>
</feature>
<sequence>MRNNKKIKEKDFVGSLAFQNTIKKTKFKQFILYLFISIISIIIMFVLMSLVSNYVIHSKIEEEKLQRTQQFFDGLIGAGIVDFDVIYSHGFLSTEEQVTYYKKIGDRKIPWEIDTRIYPVFGDVKSINPTRGENFEVSNTERTVRYNHLNNERKVDFYYPHIGYHNLPNELEIAVGLDENKLIEVALSFEISLSPKELSNILGTKNVDWLWADESDSSHFNELGESEYDFDHIMFGEKAKGYLVSEENPYTQMDPTILISGALISGTPSELERFLDLDIIRASVIGVTLDLY</sequence>
<reference evidence="3" key="1">
    <citation type="submission" date="2020-08" db="EMBL/GenBank/DDBJ databases">
        <title>Genome public.</title>
        <authorList>
            <person name="Liu C."/>
            <person name="Sun Q."/>
        </authorList>
    </citation>
    <scope>NUCLEOTIDE SEQUENCE</scope>
    <source>
        <strain evidence="3">BX22</strain>
    </source>
</reference>
<keyword evidence="1" id="KW-0812">Transmembrane</keyword>
<keyword evidence="4" id="KW-1185">Reference proteome</keyword>
<keyword evidence="1" id="KW-1133">Transmembrane helix</keyword>